<organism evidence="6 7">
    <name type="scientific">Coptis chinensis</name>
    <dbReference type="NCBI Taxonomy" id="261450"/>
    <lineage>
        <taxon>Eukaryota</taxon>
        <taxon>Viridiplantae</taxon>
        <taxon>Streptophyta</taxon>
        <taxon>Embryophyta</taxon>
        <taxon>Tracheophyta</taxon>
        <taxon>Spermatophyta</taxon>
        <taxon>Magnoliopsida</taxon>
        <taxon>Ranunculales</taxon>
        <taxon>Ranunculaceae</taxon>
        <taxon>Coptidoideae</taxon>
        <taxon>Coptis</taxon>
    </lineage>
</organism>
<dbReference type="InterPro" id="IPR002048">
    <property type="entry name" value="EF_hand_dom"/>
</dbReference>
<dbReference type="FunFam" id="1.10.238.10:FF:000089">
    <property type="entry name" value="calmodulin-like protein 3"/>
    <property type="match status" value="1"/>
</dbReference>
<gene>
    <name evidence="6" type="ORF">IFM89_018189</name>
</gene>
<keyword evidence="4" id="KW-0106">Calcium</keyword>
<dbReference type="EMBL" id="JADFTS010000004">
    <property type="protein sequence ID" value="KAF9609741.1"/>
    <property type="molecule type" value="Genomic_DNA"/>
</dbReference>
<name>A0A835I385_9MAGN</name>
<dbReference type="AlphaFoldDB" id="A0A835I385"/>
<evidence type="ECO:0000256" key="2">
    <source>
        <dbReference type="ARBA" id="ARBA00022723"/>
    </source>
</evidence>
<keyword evidence="2" id="KW-0479">Metal-binding</keyword>
<keyword evidence="7" id="KW-1185">Reference proteome</keyword>
<dbReference type="PROSITE" id="PS00018">
    <property type="entry name" value="EF_HAND_1"/>
    <property type="match status" value="1"/>
</dbReference>
<evidence type="ECO:0000256" key="1">
    <source>
        <dbReference type="ARBA" id="ARBA00003291"/>
    </source>
</evidence>
<evidence type="ECO:0000259" key="5">
    <source>
        <dbReference type="PROSITE" id="PS50222"/>
    </source>
</evidence>
<dbReference type="SMART" id="SM00054">
    <property type="entry name" value="EFh"/>
    <property type="match status" value="3"/>
</dbReference>
<evidence type="ECO:0000313" key="7">
    <source>
        <dbReference type="Proteomes" id="UP000631114"/>
    </source>
</evidence>
<dbReference type="PANTHER" id="PTHR10891">
    <property type="entry name" value="EF-HAND CALCIUM-BINDING DOMAIN CONTAINING PROTEIN"/>
    <property type="match status" value="1"/>
</dbReference>
<dbReference type="InterPro" id="IPR039647">
    <property type="entry name" value="EF_hand_pair_protein_CML-like"/>
</dbReference>
<sequence>MSGKSLSLLQSSDLEKIFASLDSDGDGDGLVCIGKLRMLLERVGFHVDLDELENLMGLKKFSLQDLILFYISVLPHTVEEVDQDLLDAFKVFDLNGDGFISSEELDIVLSKLGELRSPEDCKKMILKFDKNFDGMIDLEEFKDMMMLRTDETP</sequence>
<comment type="function">
    <text evidence="1">Potential calcium sensor.</text>
</comment>
<comment type="caution">
    <text evidence="6">The sequence shown here is derived from an EMBL/GenBank/DDBJ whole genome shotgun (WGS) entry which is preliminary data.</text>
</comment>
<dbReference type="SUPFAM" id="SSF47473">
    <property type="entry name" value="EF-hand"/>
    <property type="match status" value="1"/>
</dbReference>
<feature type="domain" description="EF-hand" evidence="5">
    <location>
        <begin position="116"/>
        <end position="151"/>
    </location>
</feature>
<reference evidence="6 7" key="1">
    <citation type="submission" date="2020-10" db="EMBL/GenBank/DDBJ databases">
        <title>The Coptis chinensis genome and diversification of protoberbering-type alkaloids.</title>
        <authorList>
            <person name="Wang B."/>
            <person name="Shu S."/>
            <person name="Song C."/>
            <person name="Liu Y."/>
        </authorList>
    </citation>
    <scope>NUCLEOTIDE SEQUENCE [LARGE SCALE GENOMIC DNA]</scope>
    <source>
        <strain evidence="6">HL-2020</strain>
        <tissue evidence="6">Leaf</tissue>
    </source>
</reference>
<feature type="domain" description="EF-hand" evidence="5">
    <location>
        <begin position="80"/>
        <end position="115"/>
    </location>
</feature>
<feature type="domain" description="EF-hand" evidence="5">
    <location>
        <begin position="9"/>
        <end position="46"/>
    </location>
</feature>
<evidence type="ECO:0000313" key="6">
    <source>
        <dbReference type="EMBL" id="KAF9609741.1"/>
    </source>
</evidence>
<dbReference type="GO" id="GO:0005509">
    <property type="term" value="F:calcium ion binding"/>
    <property type="evidence" value="ECO:0007669"/>
    <property type="project" value="InterPro"/>
</dbReference>
<protein>
    <recommendedName>
        <fullName evidence="5">EF-hand domain-containing protein</fullName>
    </recommendedName>
</protein>
<dbReference type="Proteomes" id="UP000631114">
    <property type="component" value="Unassembled WGS sequence"/>
</dbReference>
<dbReference type="InterPro" id="IPR011992">
    <property type="entry name" value="EF-hand-dom_pair"/>
</dbReference>
<keyword evidence="3" id="KW-0677">Repeat</keyword>
<dbReference type="OrthoDB" id="26525at2759"/>
<dbReference type="InterPro" id="IPR018247">
    <property type="entry name" value="EF_Hand_1_Ca_BS"/>
</dbReference>
<dbReference type="PROSITE" id="PS50222">
    <property type="entry name" value="EF_HAND_2"/>
    <property type="match status" value="3"/>
</dbReference>
<dbReference type="Pfam" id="PF13499">
    <property type="entry name" value="EF-hand_7"/>
    <property type="match status" value="1"/>
</dbReference>
<evidence type="ECO:0000256" key="4">
    <source>
        <dbReference type="ARBA" id="ARBA00022837"/>
    </source>
</evidence>
<dbReference type="CDD" id="cd00051">
    <property type="entry name" value="EFh"/>
    <property type="match status" value="1"/>
</dbReference>
<proteinExistence type="predicted"/>
<dbReference type="Gene3D" id="1.10.238.10">
    <property type="entry name" value="EF-hand"/>
    <property type="match status" value="1"/>
</dbReference>
<evidence type="ECO:0000256" key="3">
    <source>
        <dbReference type="ARBA" id="ARBA00022737"/>
    </source>
</evidence>
<accession>A0A835I385</accession>